<feature type="chain" id="PRO_5012400911" evidence="2">
    <location>
        <begin position="21"/>
        <end position="299"/>
    </location>
</feature>
<name>A0A257SLT3_9PROT</name>
<reference evidence="3 4" key="1">
    <citation type="submission" date="2017-03" db="EMBL/GenBank/DDBJ databases">
        <title>Lifting the veil on microbial sulfur biogeochemistry in mining wastewaters.</title>
        <authorList>
            <person name="Kantor R.S."/>
            <person name="Colenbrander Nelson T."/>
            <person name="Marshall S."/>
            <person name="Bennett D."/>
            <person name="Apte S."/>
            <person name="Camacho D."/>
            <person name="Thomas B.C."/>
            <person name="Warren L.A."/>
            <person name="Banfield J.F."/>
        </authorList>
    </citation>
    <scope>NUCLEOTIDE SEQUENCE [LARGE SCALE GENOMIC DNA]</scope>
    <source>
        <strain evidence="3">21-59-9</strain>
    </source>
</reference>
<feature type="non-terminal residue" evidence="3">
    <location>
        <position position="1"/>
    </location>
</feature>
<keyword evidence="1" id="KW-1133">Transmembrane helix</keyword>
<dbReference type="AlphaFoldDB" id="A0A257SLT3"/>
<evidence type="ECO:0000256" key="1">
    <source>
        <dbReference type="SAM" id="Phobius"/>
    </source>
</evidence>
<dbReference type="EMBL" id="NCBC01000596">
    <property type="protein sequence ID" value="OYV74198.1"/>
    <property type="molecule type" value="Genomic_DNA"/>
</dbReference>
<accession>A0A257SLT3</accession>
<sequence>ALAIRYLIAPASFIPAPTVAFPPISANAMAIPLAPGHAVTFRGTASAALAKLPAFTRIGILHGTYGNAANGTGIITICPGAPGAACASGRAPMRGSPDNGPFTVKLNHPVHLHRGEAFTITFAHRGGTNPDAVWAYITSSPSAVAITLPDGKPAPFHTPRLVFSAPRPPYLVRAWSDHLLSIWRLTNAAPFYTTNPACSLASPGTDHVTATCAAPARLTRRELYAAGWRATDNAAPVPLTSTGEVFQSVPLHKGINRLRFAFAPRYSRYAWIAASLGLLALLAEAARGLSAAAPRRAGR</sequence>
<keyword evidence="2" id="KW-0732">Signal</keyword>
<keyword evidence="1" id="KW-0472">Membrane</keyword>
<evidence type="ECO:0000313" key="4">
    <source>
        <dbReference type="Proteomes" id="UP000216779"/>
    </source>
</evidence>
<feature type="transmembrane region" description="Helical" evidence="1">
    <location>
        <begin position="269"/>
        <end position="289"/>
    </location>
</feature>
<evidence type="ECO:0000256" key="2">
    <source>
        <dbReference type="SAM" id="SignalP"/>
    </source>
</evidence>
<proteinExistence type="predicted"/>
<dbReference type="Proteomes" id="UP000216779">
    <property type="component" value="Unassembled WGS sequence"/>
</dbReference>
<organism evidence="3 4">
    <name type="scientific">Acidithiobacillus ferrivorans</name>
    <dbReference type="NCBI Taxonomy" id="160808"/>
    <lineage>
        <taxon>Bacteria</taxon>
        <taxon>Pseudomonadati</taxon>
        <taxon>Pseudomonadota</taxon>
        <taxon>Acidithiobacillia</taxon>
        <taxon>Acidithiobacillales</taxon>
        <taxon>Acidithiobacillaceae</taxon>
        <taxon>Acidithiobacillus</taxon>
    </lineage>
</organism>
<gene>
    <name evidence="3" type="ORF">B7Z70_12290</name>
</gene>
<protein>
    <submittedName>
        <fullName evidence="3">Uncharacterized protein</fullName>
    </submittedName>
</protein>
<keyword evidence="1" id="KW-0812">Transmembrane</keyword>
<feature type="signal peptide" evidence="2">
    <location>
        <begin position="1"/>
        <end position="20"/>
    </location>
</feature>
<comment type="caution">
    <text evidence="3">The sequence shown here is derived from an EMBL/GenBank/DDBJ whole genome shotgun (WGS) entry which is preliminary data.</text>
</comment>
<evidence type="ECO:0000313" key="3">
    <source>
        <dbReference type="EMBL" id="OYV74198.1"/>
    </source>
</evidence>